<feature type="compositionally biased region" description="Low complexity" evidence="1">
    <location>
        <begin position="32"/>
        <end position="44"/>
    </location>
</feature>
<dbReference type="SUPFAM" id="SSF53474">
    <property type="entry name" value="alpha/beta-Hydrolases"/>
    <property type="match status" value="1"/>
</dbReference>
<dbReference type="Gene3D" id="3.40.50.1820">
    <property type="entry name" value="alpha/beta hydrolase"/>
    <property type="match status" value="1"/>
</dbReference>
<dbReference type="Gene3D" id="2.160.20.10">
    <property type="entry name" value="Single-stranded right-handed beta-helix, Pectin lyase-like"/>
    <property type="match status" value="1"/>
</dbReference>
<dbReference type="InterPro" id="IPR013783">
    <property type="entry name" value="Ig-like_fold"/>
</dbReference>
<feature type="region of interest" description="Disordered" evidence="1">
    <location>
        <begin position="334"/>
        <end position="360"/>
    </location>
</feature>
<feature type="signal peptide" evidence="2">
    <location>
        <begin position="1"/>
        <end position="33"/>
    </location>
</feature>
<name>A0ABY5KG41_9ACTN</name>
<reference evidence="3 4" key="1">
    <citation type="submission" date="2022-07" db="EMBL/GenBank/DDBJ databases">
        <title>Novel species in genus Aeromicrobium.</title>
        <authorList>
            <person name="Ye L."/>
        </authorList>
    </citation>
    <scope>NUCLEOTIDE SEQUENCE [LARGE SCALE GENOMIC DNA]</scope>
    <source>
        <strain evidence="4">zg-Y50</strain>
    </source>
</reference>
<protein>
    <submittedName>
        <fullName evidence="3">Ig-like domain-containing protein</fullName>
    </submittedName>
</protein>
<dbReference type="RefSeq" id="WP_232419492.1">
    <property type="nucleotide sequence ID" value="NZ_CP101990.1"/>
</dbReference>
<gene>
    <name evidence="3" type="ORF">NP095_12525</name>
</gene>
<feature type="compositionally biased region" description="Polar residues" evidence="1">
    <location>
        <begin position="1128"/>
        <end position="1141"/>
    </location>
</feature>
<feature type="region of interest" description="Disordered" evidence="1">
    <location>
        <begin position="1128"/>
        <end position="1148"/>
    </location>
</feature>
<sequence>MSPFPARRRAALLTAALACALVAPTVSVGTATAAPSAVASSTSTLYDDLPDPMERGSYGVQTIQETKLGLVDLQEPNSSGSAPTAGSAQAAEKLEIRGSLYRPANRTEPSPVIVLVHGNHGSCDAGQNSTTASCTQFKRNEAGYAYLGENLATWGYTTFSVSQDQLMMRQDNNMGKGMHQRRKLIAATLDALTAANEPGGLPVDAHTTIGTTLAGTLDLTRIGLMGHSRGGDAVTNFIDYNQTRTDGPRYPLRGVIALAPTDYERKAPTGVPFLSILPGCEGDVTNLQGARTFERSQYRDGDDPFPKMQQYVLGANHNWFNTVWFADGQDGGTQVDPACGNSRPTNGNNVQPNNHRLSGAASYDPPSYVLDNSDTYNPLVNTKISGDPERMGDQEKIGLATMSAFFRRYVGGEGAFDPYMTGELSNTDSHRQIPESACPTSESGRRIGCEERVSTNYFPPASERVDVIRPEIVNPLTENALGGSLSGEGFVNPYLKNGGAPVPEATAGGFDWCNPEPDDFAPAQLGKGSLPTAEKACPLPAKDALGGQSGMRENSPINHSYGRQLALAWEGGQSARLTAQIPAKDRDVSGLKALSMSADVNFFDDRNPGAQRTENGQPLPVTYDPAATTQDFLIALVDTQGREATVNAGDERWGNALHMSTGNTTTRMHMVLDQIRVPLSEFAAKGVDISSLAKVELRFGVEGTPESGSIQLADVRFQEAVGTAKILSDGDVADGAGHGAAKGADPADYIKDIDIAPGKYALKDQVAHEYNNTTWVVDNDRAQCPDANFTSIQSAIDHAAPWDTIVVCEGVYEESSTPITAASNPVASGAKNGLTITKPLKIKGAGADKVTIRPDQSLDSLAGQVPYLRDGGGNVITVSRQSLGSTDSTEMFVDISGVTVTSGSTWAEAGIAFFGAAGRVSESVVGPFRVAKNGDELADAPHGWGIVQTGIVKGDGPGTVETDVTVANSVVKGYQSGGILFDGGSGKDGAAANTQRRNLIQRGYVHGTVVQGSSSKVFAQTGVQYANGTEGEVKDSRIAGNYDGKVPSKSYGLLLTDAKTEVANALTVTSNVFQGNGFSVYNAVADGSGPRTGAAVTVRSSYLGRSNPVADGTADPAENVEAISGSGSVTVSSRASTQPASVPTKVGKVTDEGPKAEIVDPIDGSTVKPGETVTPLVRARDDFAVRSVTLTVDGVKSEPATSAPYAFSWVPSADQAGKTVKITATVTDSSGRTTTTKAFSLKVAKGGSGEAGPSKPSPSVPAPKVSITKVVRKANGTAVVYAKVNRAGVVKVSGTKVKTATVKAKKAGTVKITVKPKKTLKAGKKSTVKVKVTFTATGKGVSRSKTVTLVRKKG</sequence>
<evidence type="ECO:0000256" key="2">
    <source>
        <dbReference type="SAM" id="SignalP"/>
    </source>
</evidence>
<dbReference type="InterPro" id="IPR029058">
    <property type="entry name" value="AB_hydrolase_fold"/>
</dbReference>
<feature type="chain" id="PRO_5046997689" evidence="2">
    <location>
        <begin position="34"/>
        <end position="1354"/>
    </location>
</feature>
<evidence type="ECO:0000256" key="1">
    <source>
        <dbReference type="SAM" id="MobiDB-lite"/>
    </source>
</evidence>
<proteinExistence type="predicted"/>
<dbReference type="Pfam" id="PF17957">
    <property type="entry name" value="Big_7"/>
    <property type="match status" value="1"/>
</dbReference>
<feature type="compositionally biased region" description="Polar residues" evidence="1">
    <location>
        <begin position="342"/>
        <end position="356"/>
    </location>
</feature>
<dbReference type="EMBL" id="CP101990">
    <property type="protein sequence ID" value="UUI68020.1"/>
    <property type="molecule type" value="Genomic_DNA"/>
</dbReference>
<dbReference type="InterPro" id="IPR012334">
    <property type="entry name" value="Pectin_lyas_fold"/>
</dbReference>
<keyword evidence="4" id="KW-1185">Reference proteome</keyword>
<dbReference type="SUPFAM" id="SSF51126">
    <property type="entry name" value="Pectin lyase-like"/>
    <property type="match status" value="1"/>
</dbReference>
<dbReference type="InterPro" id="IPR011050">
    <property type="entry name" value="Pectin_lyase_fold/virulence"/>
</dbReference>
<keyword evidence="2" id="KW-0732">Signal</keyword>
<organism evidence="3 4">
    <name type="scientific">Aeromicrobium duanguangcaii</name>
    <dbReference type="NCBI Taxonomy" id="2968086"/>
    <lineage>
        <taxon>Bacteria</taxon>
        <taxon>Bacillati</taxon>
        <taxon>Actinomycetota</taxon>
        <taxon>Actinomycetes</taxon>
        <taxon>Propionibacteriales</taxon>
        <taxon>Nocardioidaceae</taxon>
        <taxon>Aeromicrobium</taxon>
    </lineage>
</organism>
<accession>A0ABY5KG41</accession>
<evidence type="ECO:0000313" key="4">
    <source>
        <dbReference type="Proteomes" id="UP001315860"/>
    </source>
</evidence>
<dbReference type="Proteomes" id="UP001315860">
    <property type="component" value="Chromosome"/>
</dbReference>
<dbReference type="Gene3D" id="2.60.40.10">
    <property type="entry name" value="Immunoglobulins"/>
    <property type="match status" value="1"/>
</dbReference>
<evidence type="ECO:0000313" key="3">
    <source>
        <dbReference type="EMBL" id="UUI68020.1"/>
    </source>
</evidence>
<feature type="region of interest" description="Disordered" evidence="1">
    <location>
        <begin position="32"/>
        <end position="51"/>
    </location>
</feature>
<feature type="region of interest" description="Disordered" evidence="1">
    <location>
        <begin position="425"/>
        <end position="445"/>
    </location>
</feature>